<feature type="region of interest" description="Disordered" evidence="1">
    <location>
        <begin position="38"/>
        <end position="62"/>
    </location>
</feature>
<accession>A0A975GAX1</accession>
<evidence type="ECO:0008006" key="5">
    <source>
        <dbReference type="Google" id="ProtNLM"/>
    </source>
</evidence>
<keyword evidence="2" id="KW-0812">Transmembrane</keyword>
<evidence type="ECO:0000313" key="3">
    <source>
        <dbReference type="EMBL" id="QSZ27596.1"/>
    </source>
</evidence>
<protein>
    <recommendedName>
        <fullName evidence="5">Flagellin</fullName>
    </recommendedName>
</protein>
<gene>
    <name evidence="3" type="ORF">ACETAC_01385</name>
</gene>
<feature type="transmembrane region" description="Helical" evidence="2">
    <location>
        <begin position="12"/>
        <end position="34"/>
    </location>
</feature>
<keyword evidence="2" id="KW-1133">Transmembrane helix</keyword>
<dbReference type="AlphaFoldDB" id="A0A975GAX1"/>
<proteinExistence type="predicted"/>
<dbReference type="Proteomes" id="UP000671913">
    <property type="component" value="Chromosome"/>
</dbReference>
<name>A0A975GAX1_9THEO</name>
<dbReference type="EMBL" id="CP060096">
    <property type="protein sequence ID" value="QSZ27596.1"/>
    <property type="molecule type" value="Genomic_DNA"/>
</dbReference>
<reference evidence="3" key="1">
    <citation type="submission" date="2020-08" db="EMBL/GenBank/DDBJ databases">
        <title>Genomic insights into the carbon and energy metabolism of the first obligate autotrophic acetogenic bacterium Aceticella autotrophica gen. nov., sp. nov.</title>
        <authorList>
            <person name="Toshchakov S.V."/>
            <person name="Elcheninov A.G."/>
            <person name="Kublanov I.V."/>
            <person name="Frolov E.N."/>
            <person name="Lebedinsky A.V."/>
        </authorList>
    </citation>
    <scope>NUCLEOTIDE SEQUENCE</scope>
    <source>
        <strain evidence="3">3443-3Ac</strain>
    </source>
</reference>
<keyword evidence="2" id="KW-0472">Membrane</keyword>
<organism evidence="3 4">
    <name type="scientific">Aceticella autotrophica</name>
    <dbReference type="NCBI Taxonomy" id="2755338"/>
    <lineage>
        <taxon>Bacteria</taxon>
        <taxon>Bacillati</taxon>
        <taxon>Bacillota</taxon>
        <taxon>Clostridia</taxon>
        <taxon>Thermoanaerobacterales</taxon>
        <taxon>Thermoanaerobacteraceae</taxon>
        <taxon>Aceticella</taxon>
    </lineage>
</organism>
<feature type="compositionally biased region" description="Polar residues" evidence="1">
    <location>
        <begin position="43"/>
        <end position="62"/>
    </location>
</feature>
<evidence type="ECO:0000256" key="1">
    <source>
        <dbReference type="SAM" id="MobiDB-lite"/>
    </source>
</evidence>
<evidence type="ECO:0000313" key="4">
    <source>
        <dbReference type="Proteomes" id="UP000671913"/>
    </source>
</evidence>
<keyword evidence="4" id="KW-1185">Reference proteome</keyword>
<evidence type="ECO:0000256" key="2">
    <source>
        <dbReference type="SAM" id="Phobius"/>
    </source>
</evidence>
<sequence length="62" mass="6295">MLKEFIKGEEGVALQTVLILVMAAVVAVVLFLGFKNAGKSIGGSVSNSADKAGSSLENAVSQ</sequence>
<dbReference type="KEGG" id="aaut:ACETAC_01385"/>
<dbReference type="RefSeq" id="WP_284680298.1">
    <property type="nucleotide sequence ID" value="NZ_CP060096.1"/>
</dbReference>